<evidence type="ECO:0000256" key="11">
    <source>
        <dbReference type="ARBA" id="ARBA00022825"/>
    </source>
</evidence>
<evidence type="ECO:0000256" key="7">
    <source>
        <dbReference type="ARBA" id="ARBA00022729"/>
    </source>
</evidence>
<feature type="active site" description="Charge relay system" evidence="14">
    <location>
        <position position="143"/>
    </location>
</feature>
<evidence type="ECO:0000256" key="12">
    <source>
        <dbReference type="ARBA" id="ARBA00023016"/>
    </source>
</evidence>
<protein>
    <recommendedName>
        <fullName evidence="5">Probable periplasmic serine endoprotease DegP-like</fullName>
        <ecNumber evidence="4">3.4.21.107</ecNumber>
    </recommendedName>
    <alternativeName>
        <fullName evidence="13">Protease Do</fullName>
    </alternativeName>
</protein>
<evidence type="ECO:0000256" key="15">
    <source>
        <dbReference type="PIRSR" id="PIRSR611782-2"/>
    </source>
</evidence>
<dbReference type="Gene3D" id="2.40.10.120">
    <property type="match status" value="1"/>
</dbReference>
<feature type="domain" description="PDZ" evidence="18">
    <location>
        <begin position="296"/>
        <end position="369"/>
    </location>
</feature>
<evidence type="ECO:0000313" key="19">
    <source>
        <dbReference type="EMBL" id="MBY6218692.1"/>
    </source>
</evidence>
<accession>A0A9Q3XD47</accession>
<feature type="binding site" evidence="15">
    <location>
        <begin position="250"/>
        <end position="252"/>
    </location>
    <ligand>
        <name>substrate</name>
    </ligand>
</feature>
<evidence type="ECO:0000256" key="6">
    <source>
        <dbReference type="ARBA" id="ARBA00022670"/>
    </source>
</evidence>
<evidence type="ECO:0000256" key="3">
    <source>
        <dbReference type="ARBA" id="ARBA00010541"/>
    </source>
</evidence>
<dbReference type="RefSeq" id="WP_222405423.1">
    <property type="nucleotide sequence ID" value="NZ_JAHVKP010000001.1"/>
</dbReference>
<dbReference type="SUPFAM" id="SSF50156">
    <property type="entry name" value="PDZ domain-like"/>
    <property type="match status" value="2"/>
</dbReference>
<dbReference type="EC" id="3.4.21.107" evidence="4"/>
<comment type="caution">
    <text evidence="19">The sequence shown here is derived from an EMBL/GenBank/DDBJ whole genome shotgun (WGS) entry which is preliminary data.</text>
</comment>
<keyword evidence="12" id="KW-0346">Stress response</keyword>
<feature type="transmembrane region" description="Helical" evidence="17">
    <location>
        <begin position="21"/>
        <end position="42"/>
    </location>
</feature>
<dbReference type="InterPro" id="IPR009003">
    <property type="entry name" value="Peptidase_S1_PA"/>
</dbReference>
<dbReference type="Gene3D" id="2.30.42.10">
    <property type="match status" value="2"/>
</dbReference>
<keyword evidence="17" id="KW-1133">Transmembrane helix</keyword>
<evidence type="ECO:0000256" key="8">
    <source>
        <dbReference type="ARBA" id="ARBA00022737"/>
    </source>
</evidence>
<dbReference type="InterPro" id="IPR001478">
    <property type="entry name" value="PDZ"/>
</dbReference>
<feature type="region of interest" description="Disordered" evidence="16">
    <location>
        <begin position="397"/>
        <end position="424"/>
    </location>
</feature>
<comment type="catalytic activity">
    <reaction evidence="1">
        <text>Acts on substrates that are at least partially unfolded. The cleavage site P1 residue is normally between a pair of hydrophobic residues, such as Val-|-Val.</text>
        <dbReference type="EC" id="3.4.21.107"/>
    </reaction>
</comment>
<comment type="similarity">
    <text evidence="3">Belongs to the peptidase S1C family.</text>
</comment>
<organism evidence="19 20">
    <name type="scientific">Qipengyuania aquimaris</name>
    <dbReference type="NCBI Taxonomy" id="255984"/>
    <lineage>
        <taxon>Bacteria</taxon>
        <taxon>Pseudomonadati</taxon>
        <taxon>Pseudomonadota</taxon>
        <taxon>Alphaproteobacteria</taxon>
        <taxon>Sphingomonadales</taxon>
        <taxon>Erythrobacteraceae</taxon>
        <taxon>Qipengyuania</taxon>
    </lineage>
</organism>
<reference evidence="19" key="1">
    <citation type="submission" date="2021-06" db="EMBL/GenBank/DDBJ databases">
        <title>50 bacteria genomes isolated from Dapeng, Shenzhen, China.</title>
        <authorList>
            <person name="Zheng W."/>
            <person name="Yu S."/>
            <person name="Huang Y."/>
        </authorList>
    </citation>
    <scope>NUCLEOTIDE SEQUENCE</scope>
    <source>
        <strain evidence="19">DP4N28-2</strain>
    </source>
</reference>
<keyword evidence="8" id="KW-0677">Repeat</keyword>
<feature type="binding site" evidence="15">
    <location>
        <position position="178"/>
    </location>
    <ligand>
        <name>substrate</name>
    </ligand>
</feature>
<evidence type="ECO:0000256" key="5">
    <source>
        <dbReference type="ARBA" id="ARBA00013958"/>
    </source>
</evidence>
<feature type="binding site" evidence="15">
    <location>
        <position position="143"/>
    </location>
    <ligand>
        <name>substrate</name>
    </ligand>
</feature>
<keyword evidence="17" id="KW-0472">Membrane</keyword>
<keyword evidence="6" id="KW-0645">Protease</keyword>
<evidence type="ECO:0000256" key="1">
    <source>
        <dbReference type="ARBA" id="ARBA00001772"/>
    </source>
</evidence>
<evidence type="ECO:0000256" key="10">
    <source>
        <dbReference type="ARBA" id="ARBA00022801"/>
    </source>
</evidence>
<keyword evidence="11" id="KW-0720">Serine protease</keyword>
<dbReference type="PANTHER" id="PTHR22939:SF130">
    <property type="entry name" value="PERIPLASMIC SERINE ENDOPROTEASE DEGP-LIKE-RELATED"/>
    <property type="match status" value="1"/>
</dbReference>
<dbReference type="PANTHER" id="PTHR22939">
    <property type="entry name" value="SERINE PROTEASE FAMILY S1C HTRA-RELATED"/>
    <property type="match status" value="1"/>
</dbReference>
<dbReference type="Pfam" id="PF13180">
    <property type="entry name" value="PDZ_2"/>
    <property type="match status" value="2"/>
</dbReference>
<feature type="active site" description="Charge relay system" evidence="14">
    <location>
        <position position="178"/>
    </location>
</feature>
<evidence type="ECO:0000256" key="16">
    <source>
        <dbReference type="SAM" id="MobiDB-lite"/>
    </source>
</evidence>
<dbReference type="Pfam" id="PF13365">
    <property type="entry name" value="Trypsin_2"/>
    <property type="match status" value="1"/>
</dbReference>
<sequence length="527" mass="56456">MQKTRTRHFEEDREKDVKPVRYAYSVTAALLAGGAALSLAGFPAGAQVAQNDDSTMASVVPRAGAPASFADLTEQLQPAVVNISTRQRVEVSRGTNPFEGTPFEGLFNQRRGQQDDEPQYREGQSLGSGFIISADGYVVTNNHVVSPSGRASIQEITVTLPDGTEYEAELVGTDAQSDLAVLKVNRSAPFPFVRFGDSAQARVGDWVIAIGNPFGLGGTVTSGIVSSVLRSTGGGAYDRYIQTDASINRGNSGGPLFDMQGNVIGVNNAIISPTGGSVGIGFAIPAETAAPIIDKLVRGVEIERGYLGIQIQPVTEDVAASLGLQRNRGEIVQMVQAGEAAERAGIEPGDIVLSVNGREVTPDQTLSFLVANVAPGTTIPVDLIRDGERRRINVTVGKRPSEEELRQRQMFDPDAEPDEDMSPSDNEVIEERLGLQVLTLTPQIARQIGADADTQGLVVAMVDRNSDAARKGLQRGDIILTANYRRLESVEDLEDAVRRAQADDRDAVLLRVQRRGGAPQYIAVRLR</sequence>
<evidence type="ECO:0000313" key="20">
    <source>
        <dbReference type="Proteomes" id="UP000824927"/>
    </source>
</evidence>
<keyword evidence="9" id="KW-0574">Periplasm</keyword>
<feature type="region of interest" description="Disordered" evidence="16">
    <location>
        <begin position="92"/>
        <end position="124"/>
    </location>
</feature>
<dbReference type="NCBIfam" id="TIGR02037">
    <property type="entry name" value="degP_htrA_DO"/>
    <property type="match status" value="1"/>
</dbReference>
<evidence type="ECO:0000256" key="17">
    <source>
        <dbReference type="SAM" id="Phobius"/>
    </source>
</evidence>
<dbReference type="InterPro" id="IPR011782">
    <property type="entry name" value="Pept_S1C_Do"/>
</dbReference>
<keyword evidence="17" id="KW-0812">Transmembrane</keyword>
<dbReference type="InterPro" id="IPR001940">
    <property type="entry name" value="Peptidase_S1C"/>
</dbReference>
<dbReference type="PROSITE" id="PS50106">
    <property type="entry name" value="PDZ"/>
    <property type="match status" value="1"/>
</dbReference>
<dbReference type="GO" id="GO:0004252">
    <property type="term" value="F:serine-type endopeptidase activity"/>
    <property type="evidence" value="ECO:0007669"/>
    <property type="project" value="InterPro"/>
</dbReference>
<name>A0A9Q3XD47_9SPHN</name>
<evidence type="ECO:0000259" key="18">
    <source>
        <dbReference type="PROSITE" id="PS50106"/>
    </source>
</evidence>
<dbReference type="PRINTS" id="PR00834">
    <property type="entry name" value="PROTEASES2C"/>
</dbReference>
<dbReference type="SMART" id="SM00228">
    <property type="entry name" value="PDZ"/>
    <property type="match status" value="2"/>
</dbReference>
<evidence type="ECO:0000256" key="2">
    <source>
        <dbReference type="ARBA" id="ARBA00004418"/>
    </source>
</evidence>
<dbReference type="InterPro" id="IPR036034">
    <property type="entry name" value="PDZ_sf"/>
</dbReference>
<dbReference type="Proteomes" id="UP000824927">
    <property type="component" value="Unassembled WGS sequence"/>
</dbReference>
<dbReference type="GO" id="GO:0006508">
    <property type="term" value="P:proteolysis"/>
    <property type="evidence" value="ECO:0007669"/>
    <property type="project" value="UniProtKB-KW"/>
</dbReference>
<keyword evidence="10" id="KW-0378">Hydrolase</keyword>
<dbReference type="EMBL" id="JAHVKP010000001">
    <property type="protein sequence ID" value="MBY6218692.1"/>
    <property type="molecule type" value="Genomic_DNA"/>
</dbReference>
<proteinExistence type="inferred from homology"/>
<dbReference type="SUPFAM" id="SSF50494">
    <property type="entry name" value="Trypsin-like serine proteases"/>
    <property type="match status" value="1"/>
</dbReference>
<gene>
    <name evidence="19" type="ORF">KUV31_10115</name>
</gene>
<evidence type="ECO:0000256" key="13">
    <source>
        <dbReference type="ARBA" id="ARBA00032850"/>
    </source>
</evidence>
<feature type="active site" description="Charge relay system" evidence="14">
    <location>
        <position position="252"/>
    </location>
</feature>
<evidence type="ECO:0000256" key="4">
    <source>
        <dbReference type="ARBA" id="ARBA00013035"/>
    </source>
</evidence>
<feature type="compositionally biased region" description="Acidic residues" evidence="16">
    <location>
        <begin position="413"/>
        <end position="422"/>
    </location>
</feature>
<evidence type="ECO:0000256" key="9">
    <source>
        <dbReference type="ARBA" id="ARBA00022764"/>
    </source>
</evidence>
<evidence type="ECO:0000256" key="14">
    <source>
        <dbReference type="PIRSR" id="PIRSR611782-1"/>
    </source>
</evidence>
<comment type="subcellular location">
    <subcellularLocation>
        <location evidence="2">Periplasm</location>
    </subcellularLocation>
</comment>
<feature type="compositionally biased region" description="Basic and acidic residues" evidence="16">
    <location>
        <begin position="399"/>
        <end position="411"/>
    </location>
</feature>
<dbReference type="AlphaFoldDB" id="A0A9Q3XD47"/>
<keyword evidence="7" id="KW-0732">Signal</keyword>